<dbReference type="PANTHER" id="PTHR47481:SF38">
    <property type="entry name" value="POU DOMAIN, CLASS 4, TRANSCRIPTION FACTOR 1-LIKE"/>
    <property type="match status" value="1"/>
</dbReference>
<protein>
    <submittedName>
        <fullName evidence="2">Uncharacterized protein</fullName>
    </submittedName>
</protein>
<dbReference type="OrthoDB" id="1699318at2759"/>
<dbReference type="EMBL" id="SZYD01000005">
    <property type="protein sequence ID" value="KAD6119323.1"/>
    <property type="molecule type" value="Genomic_DNA"/>
</dbReference>
<sequence length="371" mass="42323">MDNKVHLATTVSNIKNQIPITLESEIGQYGSWSELFRIHCKAHQVHDHLLPKPINPPVADADKPKADAAAALWERLDSIVLQWIYDNKSSRAIYLNQKFSTTRLENFSNMSAYCQAIKMIVDQLANVGKPIDNQTLVLQLITGLTEQYEGIAMLLQQTTPLPDFYDARSRLCMEETRKTEQTRNAAQSARSALTATTPKPDNPSRMDQSPTGCGRHNNPTGRGRPPYTPPPPAYPPWNFYPHWSSPNYSSNQTPPMQPWNTSQWSSPPPCPYPSRPPNSSPGLLERRIFVHVIKENMSYTKEDLEATKMSWKEKKKCADAQEEAIKKLIIDHTRWAAMIEQMNNQKMKSYVRERPQNLKTIRLEPARKVAF</sequence>
<gene>
    <name evidence="2" type="ORF">E3N88_10594</name>
</gene>
<evidence type="ECO:0000313" key="3">
    <source>
        <dbReference type="Proteomes" id="UP000326396"/>
    </source>
</evidence>
<reference evidence="2 3" key="1">
    <citation type="submission" date="2019-05" db="EMBL/GenBank/DDBJ databases">
        <title>Mikania micrantha, genome provides insights into the molecular mechanism of rapid growth.</title>
        <authorList>
            <person name="Liu B."/>
        </authorList>
    </citation>
    <scope>NUCLEOTIDE SEQUENCE [LARGE SCALE GENOMIC DNA]</scope>
    <source>
        <strain evidence="2">NLD-2019</strain>
        <tissue evidence="2">Leaf</tissue>
    </source>
</reference>
<organism evidence="2 3">
    <name type="scientific">Mikania micrantha</name>
    <name type="common">bitter vine</name>
    <dbReference type="NCBI Taxonomy" id="192012"/>
    <lineage>
        <taxon>Eukaryota</taxon>
        <taxon>Viridiplantae</taxon>
        <taxon>Streptophyta</taxon>
        <taxon>Embryophyta</taxon>
        <taxon>Tracheophyta</taxon>
        <taxon>Spermatophyta</taxon>
        <taxon>Magnoliopsida</taxon>
        <taxon>eudicotyledons</taxon>
        <taxon>Gunneridae</taxon>
        <taxon>Pentapetalae</taxon>
        <taxon>asterids</taxon>
        <taxon>campanulids</taxon>
        <taxon>Asterales</taxon>
        <taxon>Asteraceae</taxon>
        <taxon>Asteroideae</taxon>
        <taxon>Heliantheae alliance</taxon>
        <taxon>Eupatorieae</taxon>
        <taxon>Mikania</taxon>
    </lineage>
</organism>
<evidence type="ECO:0000256" key="1">
    <source>
        <dbReference type="SAM" id="MobiDB-lite"/>
    </source>
</evidence>
<comment type="caution">
    <text evidence="2">The sequence shown here is derived from an EMBL/GenBank/DDBJ whole genome shotgun (WGS) entry which is preliminary data.</text>
</comment>
<dbReference type="AlphaFoldDB" id="A0A5N6PBA5"/>
<keyword evidence="3" id="KW-1185">Reference proteome</keyword>
<proteinExistence type="predicted"/>
<name>A0A5N6PBA5_9ASTR</name>
<dbReference type="Proteomes" id="UP000326396">
    <property type="component" value="Linkage Group LG13"/>
</dbReference>
<feature type="region of interest" description="Disordered" evidence="1">
    <location>
        <begin position="248"/>
        <end position="279"/>
    </location>
</feature>
<feature type="compositionally biased region" description="Polar residues" evidence="1">
    <location>
        <begin position="248"/>
        <end position="261"/>
    </location>
</feature>
<dbReference type="PANTHER" id="PTHR47481">
    <property type="match status" value="1"/>
</dbReference>
<accession>A0A5N6PBA5</accession>
<feature type="compositionally biased region" description="Pro residues" evidence="1">
    <location>
        <begin position="266"/>
        <end position="279"/>
    </location>
</feature>
<feature type="region of interest" description="Disordered" evidence="1">
    <location>
        <begin position="176"/>
        <end position="230"/>
    </location>
</feature>
<dbReference type="Pfam" id="PF14223">
    <property type="entry name" value="Retrotran_gag_2"/>
    <property type="match status" value="1"/>
</dbReference>
<evidence type="ECO:0000313" key="2">
    <source>
        <dbReference type="EMBL" id="KAD6119323.1"/>
    </source>
</evidence>
<feature type="compositionally biased region" description="Polar residues" evidence="1">
    <location>
        <begin position="182"/>
        <end position="211"/>
    </location>
</feature>